<gene>
    <name evidence="2" type="ORF">WA026_017010</name>
</gene>
<dbReference type="PANTHER" id="PTHR31649">
    <property type="entry name" value="AGAP009604-PA"/>
    <property type="match status" value="1"/>
</dbReference>
<dbReference type="InterPro" id="IPR006616">
    <property type="entry name" value="DM9_repeat"/>
</dbReference>
<dbReference type="Proteomes" id="UP001431783">
    <property type="component" value="Unassembled WGS sequence"/>
</dbReference>
<dbReference type="AlphaFoldDB" id="A0AAW1TWN0"/>
<feature type="region of interest" description="Disordered" evidence="1">
    <location>
        <begin position="1"/>
        <end position="28"/>
    </location>
</feature>
<keyword evidence="3" id="KW-1185">Reference proteome</keyword>
<protein>
    <recommendedName>
        <fullName evidence="4">Natterin-3</fullName>
    </recommendedName>
</protein>
<organism evidence="2 3">
    <name type="scientific">Henosepilachna vigintioctopunctata</name>
    <dbReference type="NCBI Taxonomy" id="420089"/>
    <lineage>
        <taxon>Eukaryota</taxon>
        <taxon>Metazoa</taxon>
        <taxon>Ecdysozoa</taxon>
        <taxon>Arthropoda</taxon>
        <taxon>Hexapoda</taxon>
        <taxon>Insecta</taxon>
        <taxon>Pterygota</taxon>
        <taxon>Neoptera</taxon>
        <taxon>Endopterygota</taxon>
        <taxon>Coleoptera</taxon>
        <taxon>Polyphaga</taxon>
        <taxon>Cucujiformia</taxon>
        <taxon>Coccinelloidea</taxon>
        <taxon>Coccinellidae</taxon>
        <taxon>Epilachninae</taxon>
        <taxon>Epilachnini</taxon>
        <taxon>Henosepilachna</taxon>
    </lineage>
</organism>
<feature type="compositionally biased region" description="Basic residues" evidence="1">
    <location>
        <begin position="10"/>
        <end position="21"/>
    </location>
</feature>
<sequence length="177" mass="19702">MSYGWTNPQHHGHHPNMHRHNSYSPGSNSHSGQSYFWVNSSRGQPVPPNAVICGKDKDGSDIYVGLAHYSGDELPAKVVPRRREAYVSYDGKEISVAEYKLLVEKKLKWIPSTGGRIPPGAVPAGRTSTGETLYVGRRLVEGNVMAVGKVHYSHGCIYIPFGGREISYREYEILVYE</sequence>
<dbReference type="Pfam" id="PF11901">
    <property type="entry name" value="DM9"/>
    <property type="match status" value="1"/>
</dbReference>
<evidence type="ECO:0008006" key="4">
    <source>
        <dbReference type="Google" id="ProtNLM"/>
    </source>
</evidence>
<reference evidence="2 3" key="1">
    <citation type="submission" date="2023-03" db="EMBL/GenBank/DDBJ databases">
        <title>Genome insight into feeding habits of ladybird beetles.</title>
        <authorList>
            <person name="Li H.-S."/>
            <person name="Huang Y.-H."/>
            <person name="Pang H."/>
        </authorList>
    </citation>
    <scope>NUCLEOTIDE SEQUENCE [LARGE SCALE GENOMIC DNA]</scope>
    <source>
        <strain evidence="2">SYSU_2023b</strain>
        <tissue evidence="2">Whole body</tissue>
    </source>
</reference>
<dbReference type="SMART" id="SM00696">
    <property type="entry name" value="DM9"/>
    <property type="match status" value="2"/>
</dbReference>
<dbReference type="EMBL" id="JARQZJ010000010">
    <property type="protein sequence ID" value="KAK9872210.1"/>
    <property type="molecule type" value="Genomic_DNA"/>
</dbReference>
<evidence type="ECO:0000313" key="2">
    <source>
        <dbReference type="EMBL" id="KAK9872210.1"/>
    </source>
</evidence>
<evidence type="ECO:0000313" key="3">
    <source>
        <dbReference type="Proteomes" id="UP001431783"/>
    </source>
</evidence>
<evidence type="ECO:0000256" key="1">
    <source>
        <dbReference type="SAM" id="MobiDB-lite"/>
    </source>
</evidence>
<comment type="caution">
    <text evidence="2">The sequence shown here is derived from an EMBL/GenBank/DDBJ whole genome shotgun (WGS) entry which is preliminary data.</text>
</comment>
<proteinExistence type="predicted"/>
<accession>A0AAW1TWN0</accession>
<name>A0AAW1TWN0_9CUCU</name>
<dbReference type="PANTHER" id="PTHR31649:SF10">
    <property type="entry name" value="IP19903P-RELATED"/>
    <property type="match status" value="1"/>
</dbReference>